<keyword evidence="4" id="KW-1185">Reference proteome</keyword>
<feature type="transmembrane region" description="Helical" evidence="2">
    <location>
        <begin position="389"/>
        <end position="422"/>
    </location>
</feature>
<feature type="transmembrane region" description="Helical" evidence="2">
    <location>
        <begin position="472"/>
        <end position="489"/>
    </location>
</feature>
<dbReference type="Proteomes" id="UP000199161">
    <property type="component" value="Unassembled WGS sequence"/>
</dbReference>
<feature type="transmembrane region" description="Helical" evidence="2">
    <location>
        <begin position="193"/>
        <end position="214"/>
    </location>
</feature>
<feature type="transmembrane region" description="Helical" evidence="2">
    <location>
        <begin position="501"/>
        <end position="522"/>
    </location>
</feature>
<feature type="transmembrane region" description="Helical" evidence="2">
    <location>
        <begin position="272"/>
        <end position="288"/>
    </location>
</feature>
<sequence length="636" mass="65617">MADDEDLRREVRRLREDVDSLRRRLESLERAVERDATDSSGESEPIGSIERDETVESDAITPSDAESAAVSEGGREEPADPSGRESTTDSADSTSTRDWELAVGVRWLGLAGAAALVIGVAFFVQLAIEIGLLGPLGRVAVGAAGGLALFAGGRYAATRKGYVRWGRIAAGAGLAVAYFSIYASYGFESYREAIGTPLWVVLAALTALVGATAVVSVRDRAPLVVGEAFLLGYVTAAISTDAATLVATPAYVLLLAGGLVAVASVTRWSRPVLSSTFASYGVLLLWLADVDPPAAAIAVVSVATLVVYLAGSYVLRGASVDRLETRRYRAQLVAITAVAAGFGAVLLEIAVRDWNADAAGLGPAVVAVLLAGTYAVTDRRPVRPDGTAAAGTVVFLALGVAMAVETFATTVGALVLVCLGITAAETLEEPGFRFGSHVVAGATVLKLLAVDADELPAFDAADPVATLTGRPVAFALAVAVFYGLAWWVASRPTVEDDSRYVPPLEGVYATVATGLAAVVLALEFSGVGVSIAWVLLGLALLAAGFALEVRGLRALAIGVFGLATTKVFLLDTRDLDTVARTLSFLVLGVVLLIASYAYARSRSDVSVTPNAVSDALGIGSDGPTPEGDPGGSDDEN</sequence>
<reference evidence="4" key="1">
    <citation type="submission" date="2016-10" db="EMBL/GenBank/DDBJ databases">
        <authorList>
            <person name="Varghese N."/>
            <person name="Submissions S."/>
        </authorList>
    </citation>
    <scope>NUCLEOTIDE SEQUENCE [LARGE SCALE GENOMIC DNA]</scope>
    <source>
        <strain evidence="4">DSM 13078</strain>
    </source>
</reference>
<keyword evidence="2" id="KW-1133">Transmembrane helix</keyword>
<feature type="transmembrane region" description="Helical" evidence="2">
    <location>
        <begin position="528"/>
        <end position="547"/>
    </location>
</feature>
<dbReference type="Pfam" id="PF10101">
    <property type="entry name" value="DUF2339"/>
    <property type="match status" value="1"/>
</dbReference>
<feature type="compositionally biased region" description="Low complexity" evidence="1">
    <location>
        <begin position="39"/>
        <end position="48"/>
    </location>
</feature>
<dbReference type="EMBL" id="FOKW01000002">
    <property type="protein sequence ID" value="SFB87096.1"/>
    <property type="molecule type" value="Genomic_DNA"/>
</dbReference>
<feature type="region of interest" description="Disordered" evidence="1">
    <location>
        <begin position="28"/>
        <end position="95"/>
    </location>
</feature>
<feature type="compositionally biased region" description="Basic and acidic residues" evidence="1">
    <location>
        <begin position="73"/>
        <end position="87"/>
    </location>
</feature>
<dbReference type="OrthoDB" id="222435at2157"/>
<accession>A0A1I1EKD1</accession>
<feature type="transmembrane region" description="Helical" evidence="2">
    <location>
        <begin position="294"/>
        <end position="316"/>
    </location>
</feature>
<name>A0A1I1EKD1_NATHA</name>
<evidence type="ECO:0000256" key="2">
    <source>
        <dbReference type="SAM" id="Phobius"/>
    </source>
</evidence>
<feature type="transmembrane region" description="Helical" evidence="2">
    <location>
        <begin position="107"/>
        <end position="128"/>
    </location>
</feature>
<keyword evidence="2" id="KW-0812">Transmembrane</keyword>
<feature type="transmembrane region" description="Helical" evidence="2">
    <location>
        <begin position="328"/>
        <end position="347"/>
    </location>
</feature>
<protein>
    <submittedName>
        <fullName evidence="3">Predicted membrane protein</fullName>
    </submittedName>
</protein>
<feature type="transmembrane region" description="Helical" evidence="2">
    <location>
        <begin position="359"/>
        <end position="377"/>
    </location>
</feature>
<evidence type="ECO:0000256" key="1">
    <source>
        <dbReference type="SAM" id="MobiDB-lite"/>
    </source>
</evidence>
<dbReference type="InterPro" id="IPR019286">
    <property type="entry name" value="DUF2339_TM"/>
</dbReference>
<feature type="transmembrane region" description="Helical" evidence="2">
    <location>
        <begin position="554"/>
        <end position="570"/>
    </location>
</feature>
<feature type="transmembrane region" description="Helical" evidence="2">
    <location>
        <begin position="140"/>
        <end position="157"/>
    </location>
</feature>
<proteinExistence type="predicted"/>
<dbReference type="AlphaFoldDB" id="A0A1I1EKD1"/>
<evidence type="ECO:0000313" key="4">
    <source>
        <dbReference type="Proteomes" id="UP000199161"/>
    </source>
</evidence>
<organism evidence="3 4">
    <name type="scientific">Natronobacterium haloterrestre</name>
    <name type="common">Halobiforma haloterrestris</name>
    <dbReference type="NCBI Taxonomy" id="148448"/>
    <lineage>
        <taxon>Archaea</taxon>
        <taxon>Methanobacteriati</taxon>
        <taxon>Methanobacteriota</taxon>
        <taxon>Stenosarchaea group</taxon>
        <taxon>Halobacteria</taxon>
        <taxon>Halobacteriales</taxon>
        <taxon>Natrialbaceae</taxon>
        <taxon>Natronobacterium</taxon>
    </lineage>
</organism>
<feature type="transmembrane region" description="Helical" evidence="2">
    <location>
        <begin position="582"/>
        <end position="599"/>
    </location>
</feature>
<feature type="transmembrane region" description="Helical" evidence="2">
    <location>
        <begin position="169"/>
        <end position="187"/>
    </location>
</feature>
<evidence type="ECO:0000313" key="3">
    <source>
        <dbReference type="EMBL" id="SFB87096.1"/>
    </source>
</evidence>
<gene>
    <name evidence="3" type="ORF">SAMN05444422_102491</name>
</gene>
<dbReference type="RefSeq" id="WP_089786361.1">
    <property type="nucleotide sequence ID" value="NZ_FOKW01000002.1"/>
</dbReference>
<feature type="transmembrane region" description="Helical" evidence="2">
    <location>
        <begin position="245"/>
        <end position="265"/>
    </location>
</feature>
<dbReference type="PANTHER" id="PTHR38434:SF1">
    <property type="entry name" value="BLL2549 PROTEIN"/>
    <property type="match status" value="1"/>
</dbReference>
<dbReference type="PANTHER" id="PTHR38434">
    <property type="entry name" value="BLL2549 PROTEIN"/>
    <property type="match status" value="1"/>
</dbReference>
<feature type="region of interest" description="Disordered" evidence="1">
    <location>
        <begin position="616"/>
        <end position="636"/>
    </location>
</feature>
<feature type="compositionally biased region" description="Basic and acidic residues" evidence="1">
    <location>
        <begin position="28"/>
        <end position="37"/>
    </location>
</feature>
<keyword evidence="2" id="KW-0472">Membrane</keyword>
<feature type="transmembrane region" description="Helical" evidence="2">
    <location>
        <begin position="221"/>
        <end position="239"/>
    </location>
</feature>